<evidence type="ECO:0000256" key="1">
    <source>
        <dbReference type="SAM" id="MobiDB-lite"/>
    </source>
</evidence>
<evidence type="ECO:0008006" key="4">
    <source>
        <dbReference type="Google" id="ProtNLM"/>
    </source>
</evidence>
<accession>A0A4Y2FRQ6</accession>
<keyword evidence="3" id="KW-1185">Reference proteome</keyword>
<gene>
    <name evidence="2" type="ORF">AVEN_26563_1</name>
</gene>
<proteinExistence type="predicted"/>
<reference evidence="2 3" key="1">
    <citation type="journal article" date="2019" name="Sci. Rep.">
        <title>Orb-weaving spider Araneus ventricosus genome elucidates the spidroin gene catalogue.</title>
        <authorList>
            <person name="Kono N."/>
            <person name="Nakamura H."/>
            <person name="Ohtoshi R."/>
            <person name="Moran D.A.P."/>
            <person name="Shinohara A."/>
            <person name="Yoshida Y."/>
            <person name="Fujiwara M."/>
            <person name="Mori M."/>
            <person name="Tomita M."/>
            <person name="Arakawa K."/>
        </authorList>
    </citation>
    <scope>NUCLEOTIDE SEQUENCE [LARGE SCALE GENOMIC DNA]</scope>
</reference>
<feature type="compositionally biased region" description="Basic and acidic residues" evidence="1">
    <location>
        <begin position="34"/>
        <end position="44"/>
    </location>
</feature>
<dbReference type="AlphaFoldDB" id="A0A4Y2FRQ6"/>
<organism evidence="2 3">
    <name type="scientific">Araneus ventricosus</name>
    <name type="common">Orbweaver spider</name>
    <name type="synonym">Epeira ventricosa</name>
    <dbReference type="NCBI Taxonomy" id="182803"/>
    <lineage>
        <taxon>Eukaryota</taxon>
        <taxon>Metazoa</taxon>
        <taxon>Ecdysozoa</taxon>
        <taxon>Arthropoda</taxon>
        <taxon>Chelicerata</taxon>
        <taxon>Arachnida</taxon>
        <taxon>Araneae</taxon>
        <taxon>Araneomorphae</taxon>
        <taxon>Entelegynae</taxon>
        <taxon>Araneoidea</taxon>
        <taxon>Araneidae</taxon>
        <taxon>Araneus</taxon>
    </lineage>
</organism>
<name>A0A4Y2FRQ6_ARAVE</name>
<protein>
    <recommendedName>
        <fullName evidence="4">PiggyBac transposable element-derived protein domain-containing protein</fullName>
    </recommendedName>
</protein>
<feature type="region of interest" description="Disordered" evidence="1">
    <location>
        <begin position="1"/>
        <end position="70"/>
    </location>
</feature>
<comment type="caution">
    <text evidence="2">The sequence shown here is derived from an EMBL/GenBank/DDBJ whole genome shotgun (WGS) entry which is preliminary data.</text>
</comment>
<feature type="compositionally biased region" description="Acidic residues" evidence="1">
    <location>
        <begin position="12"/>
        <end position="33"/>
    </location>
</feature>
<evidence type="ECO:0000313" key="3">
    <source>
        <dbReference type="Proteomes" id="UP000499080"/>
    </source>
</evidence>
<dbReference type="Proteomes" id="UP000499080">
    <property type="component" value="Unassembled WGS sequence"/>
</dbReference>
<evidence type="ECO:0000313" key="2">
    <source>
        <dbReference type="EMBL" id="GBM43697.1"/>
    </source>
</evidence>
<sequence length="147" mass="16745">MEHLPKVIAEIQTDEEPEFDNEDNGPGDVSEENFLDHESFREQDTESEEDGDSGNKDANNSEWFSSKDGVQCRETQFSQNIRNNCHNIVSRLPGTKGPAKNVTNPVRSWELFINDNMKQLIVEGTNIFVEKCSPNISRESDARKRTL</sequence>
<dbReference type="EMBL" id="BGPR01001038">
    <property type="protein sequence ID" value="GBM43697.1"/>
    <property type="molecule type" value="Genomic_DNA"/>
</dbReference>